<evidence type="ECO:0008006" key="3">
    <source>
        <dbReference type="Google" id="ProtNLM"/>
    </source>
</evidence>
<protein>
    <recommendedName>
        <fullName evidence="3">F-box domain-containing protein</fullName>
    </recommendedName>
</protein>
<name>A0A4R0S0Q6_9APHY</name>
<accession>A0A4R0S0Q6</accession>
<comment type="caution">
    <text evidence="1">The sequence shown here is derived from an EMBL/GenBank/DDBJ whole genome shotgun (WGS) entry which is preliminary data.</text>
</comment>
<dbReference type="AlphaFoldDB" id="A0A4R0S0Q6"/>
<dbReference type="OrthoDB" id="2745898at2759"/>
<proteinExistence type="predicted"/>
<dbReference type="EMBL" id="RWJN01000041">
    <property type="protein sequence ID" value="TCD69464.1"/>
    <property type="molecule type" value="Genomic_DNA"/>
</dbReference>
<sequence>MTSHEAVRSFDRAYSSKAHRSSLPTEIWESIIDILDILLSVDIFRQIIHSRRHQALLKERRRSLRACCLVHPSWLPRSRLHLYRTVLLQIQAGQRSSNLRRFVTSIQSNPFNGHLVLEISVQCYLDDGSFSLFPVHIPCLLPNLWRLHFVWQNVHDDGVHPTFWTGLSQFSSVRFLQLSSGVQLPTYGQYYHFMKALSPHVTSIEFDAEDEVLPLDRREGVVAFSRLPKISVPQLRLTVNTASLLPMYLAWFHPAISSLDITLPWEPEDSDFRSLLNFVAACGSQLQNLALSRFTANDANIDLVRSIGLLDFAPNCGLRSLKFHIYSELKAPGILWGPILNSLSLHRAISLLKFHELDTLALQIRVRSVGEGQLYPSGPGEDPQCDIIDSILCSPLFRKARVMQVGVWWAGPGRVKQQELSEDTLRRLFPQFAKEKNANFAPFFPGVSEM</sequence>
<reference evidence="1 2" key="1">
    <citation type="submission" date="2018-11" db="EMBL/GenBank/DDBJ databases">
        <title>Genome assembly of Steccherinum ochraceum LE-BIN_3174, the white-rot fungus of the Steccherinaceae family (The Residual Polyporoid clade, Polyporales, Basidiomycota).</title>
        <authorList>
            <person name="Fedorova T.V."/>
            <person name="Glazunova O.A."/>
            <person name="Landesman E.O."/>
            <person name="Moiseenko K.V."/>
            <person name="Psurtseva N.V."/>
            <person name="Savinova O.S."/>
            <person name="Shakhova N.V."/>
            <person name="Tyazhelova T.V."/>
            <person name="Vasina D.V."/>
        </authorList>
    </citation>
    <scope>NUCLEOTIDE SEQUENCE [LARGE SCALE GENOMIC DNA]</scope>
    <source>
        <strain evidence="1 2">LE-BIN_3174</strain>
    </source>
</reference>
<dbReference type="Proteomes" id="UP000292702">
    <property type="component" value="Unassembled WGS sequence"/>
</dbReference>
<organism evidence="1 2">
    <name type="scientific">Steccherinum ochraceum</name>
    <dbReference type="NCBI Taxonomy" id="92696"/>
    <lineage>
        <taxon>Eukaryota</taxon>
        <taxon>Fungi</taxon>
        <taxon>Dikarya</taxon>
        <taxon>Basidiomycota</taxon>
        <taxon>Agaricomycotina</taxon>
        <taxon>Agaricomycetes</taxon>
        <taxon>Polyporales</taxon>
        <taxon>Steccherinaceae</taxon>
        <taxon>Steccherinum</taxon>
    </lineage>
</organism>
<gene>
    <name evidence="1" type="ORF">EIP91_007590</name>
</gene>
<evidence type="ECO:0000313" key="2">
    <source>
        <dbReference type="Proteomes" id="UP000292702"/>
    </source>
</evidence>
<evidence type="ECO:0000313" key="1">
    <source>
        <dbReference type="EMBL" id="TCD69464.1"/>
    </source>
</evidence>
<keyword evidence="2" id="KW-1185">Reference proteome</keyword>